<dbReference type="AlphaFoldDB" id="A0AA35SSQ4"/>
<evidence type="ECO:0000256" key="1">
    <source>
        <dbReference type="SAM" id="Phobius"/>
    </source>
</evidence>
<comment type="caution">
    <text evidence="3">The sequence shown here is derived from an EMBL/GenBank/DDBJ whole genome shotgun (WGS) entry which is preliminary data.</text>
</comment>
<organism evidence="3 4">
    <name type="scientific">Geodia barretti</name>
    <name type="common">Barrett's horny sponge</name>
    <dbReference type="NCBI Taxonomy" id="519541"/>
    <lineage>
        <taxon>Eukaryota</taxon>
        <taxon>Metazoa</taxon>
        <taxon>Porifera</taxon>
        <taxon>Demospongiae</taxon>
        <taxon>Heteroscleromorpha</taxon>
        <taxon>Tetractinellida</taxon>
        <taxon>Astrophorina</taxon>
        <taxon>Geodiidae</taxon>
        <taxon>Geodia</taxon>
    </lineage>
</organism>
<reference evidence="3" key="1">
    <citation type="submission" date="2023-03" db="EMBL/GenBank/DDBJ databases">
        <authorList>
            <person name="Steffen K."/>
            <person name="Cardenas P."/>
        </authorList>
    </citation>
    <scope>NUCLEOTIDE SEQUENCE</scope>
</reference>
<sequence length="558" mass="60724">MQFLVVFDLLLLTPCLTLWLPAQGCSSQTSGFPSLEELRRNGSLLERYSTHDGELRSLPGVKSTCSGPDGRITGITFHITTSHSNELHFIVNFKMARRLPGAGVGKTLLLVNGVNGARKAEIVLTSASQTIGEFGYELTLPTSVNVHFSEREPTSCITGLVTTLELKRVWKNRAPPTLYTSPEREITLNCTSASISRILVGAYPTLTGDRVPQIFIGSDQICSVSTEPVSEGVNVYDCVLDSPVELNEDTILILRQRNSTSQIGFLHDGPTDTPLISMAFSEDCSSSGQLLSEVHLREMAALFVPSIIQREDDEIDFEHLKISQDFVLTHWTFVARSVGNGEEYPKLSIIYPIGSAYTQKHTENTNCTDSIYPNVYQCSVTPETVRAGDIIAIVLPPLSRARVALIFILNGAQPGESIVTATQVEGFPLFALEMGFNASQPCLPTLSYTVQLTISPMSTDIPEHFVPPSIPTAVDSIVAGVSSSLSVLIVLTAATLTILLVLWLRRRKKRRESADATTNDLGSGEVTSGSGVVVIPVSDNPAYVDSRTNTLVYDYPRV</sequence>
<gene>
    <name evidence="3" type="ORF">GBAR_LOCUS19480</name>
</gene>
<keyword evidence="1" id="KW-0812">Transmembrane</keyword>
<feature type="signal peptide" evidence="2">
    <location>
        <begin position="1"/>
        <end position="17"/>
    </location>
</feature>
<protein>
    <submittedName>
        <fullName evidence="3">Uncharacterized protein</fullName>
    </submittedName>
</protein>
<evidence type="ECO:0000313" key="3">
    <source>
        <dbReference type="EMBL" id="CAI8034642.1"/>
    </source>
</evidence>
<keyword evidence="1" id="KW-1133">Transmembrane helix</keyword>
<keyword evidence="2" id="KW-0732">Signal</keyword>
<evidence type="ECO:0000256" key="2">
    <source>
        <dbReference type="SAM" id="SignalP"/>
    </source>
</evidence>
<keyword evidence="4" id="KW-1185">Reference proteome</keyword>
<keyword evidence="1" id="KW-0472">Membrane</keyword>
<feature type="transmembrane region" description="Helical" evidence="1">
    <location>
        <begin position="485"/>
        <end position="504"/>
    </location>
</feature>
<dbReference type="EMBL" id="CASHTH010002746">
    <property type="protein sequence ID" value="CAI8034642.1"/>
    <property type="molecule type" value="Genomic_DNA"/>
</dbReference>
<name>A0AA35SSQ4_GEOBA</name>
<proteinExistence type="predicted"/>
<dbReference type="Proteomes" id="UP001174909">
    <property type="component" value="Unassembled WGS sequence"/>
</dbReference>
<accession>A0AA35SSQ4</accession>
<feature type="chain" id="PRO_5041281825" evidence="2">
    <location>
        <begin position="18"/>
        <end position="558"/>
    </location>
</feature>
<evidence type="ECO:0000313" key="4">
    <source>
        <dbReference type="Proteomes" id="UP001174909"/>
    </source>
</evidence>